<protein>
    <submittedName>
        <fullName evidence="1">Uncharacterized protein</fullName>
    </submittedName>
</protein>
<evidence type="ECO:0000313" key="1">
    <source>
        <dbReference type="EMBL" id="QKJ25790.1"/>
    </source>
</evidence>
<dbReference type="Proteomes" id="UP000501003">
    <property type="component" value="Chromosome"/>
</dbReference>
<dbReference type="EMBL" id="CP054056">
    <property type="protein sequence ID" value="QKJ25790.1"/>
    <property type="molecule type" value="Genomic_DNA"/>
</dbReference>
<dbReference type="RefSeq" id="WP_173494086.1">
    <property type="nucleotide sequence ID" value="NZ_CP054056.1"/>
</dbReference>
<dbReference type="AlphaFoldDB" id="A0A7D4QC86"/>
<proteinExistence type="predicted"/>
<gene>
    <name evidence="1" type="ORF">HRU87_06430</name>
</gene>
<keyword evidence="2" id="KW-1185">Reference proteome</keyword>
<organism evidence="1 2">
    <name type="scientific">Aquiluna borgnonia</name>
    <dbReference type="NCBI Taxonomy" id="2499157"/>
    <lineage>
        <taxon>Bacteria</taxon>
        <taxon>Bacillati</taxon>
        <taxon>Actinomycetota</taxon>
        <taxon>Actinomycetes</taxon>
        <taxon>Micrococcales</taxon>
        <taxon>Microbacteriaceae</taxon>
        <taxon>Luna cluster</taxon>
        <taxon>Luna-1 subcluster</taxon>
        <taxon>Aquiluna</taxon>
    </lineage>
</organism>
<sequence>MPTQQQIYARRRLLALIALALVGLAIWFGFSSISSPAQQATPAPTQSAVTESAVANEVTDCAPGVVSVEVMIGNETETLNTFSSDELPNIWYAITNTGLEDCKFNVGARVTFYTITSGDQTYWSSRECDRSADTDSFITLASNQTIEAPKGIWDRVYSSETGCGADDGNDPVPSGGATYRIKAEVNGVISEDKSFILN</sequence>
<dbReference type="KEGG" id="aqg:HRU87_06430"/>
<accession>A0A7D4QC86</accession>
<reference evidence="1 2" key="1">
    <citation type="submission" date="2020-05" db="EMBL/GenBank/DDBJ databases">
        <title>Aquirufa sp. strain 15G-AUS-rot a new Aquirufa species.</title>
        <authorList>
            <person name="Pitt A."/>
            <person name="Hahn M.W."/>
        </authorList>
    </citation>
    <scope>NUCLEOTIDE SEQUENCE [LARGE SCALE GENOMIC DNA]</scope>
    <source>
        <strain evidence="1 2">15G-AUS-rot</strain>
    </source>
</reference>
<evidence type="ECO:0000313" key="2">
    <source>
        <dbReference type="Proteomes" id="UP000501003"/>
    </source>
</evidence>
<name>A0A7D4QC86_9MICO</name>